<evidence type="ECO:0000313" key="4">
    <source>
        <dbReference type="Proteomes" id="UP001456524"/>
    </source>
</evidence>
<feature type="chain" id="PRO_5045398261" description="GPI anchored serine-rich protein" evidence="2">
    <location>
        <begin position="17"/>
        <end position="220"/>
    </location>
</feature>
<name>A0ABR1XGR4_9PEZI</name>
<evidence type="ECO:0000313" key="3">
    <source>
        <dbReference type="EMBL" id="KAK8153730.1"/>
    </source>
</evidence>
<organism evidence="3 4">
    <name type="scientific">Phyllosticta citrichinensis</name>
    <dbReference type="NCBI Taxonomy" id="1130410"/>
    <lineage>
        <taxon>Eukaryota</taxon>
        <taxon>Fungi</taxon>
        <taxon>Dikarya</taxon>
        <taxon>Ascomycota</taxon>
        <taxon>Pezizomycotina</taxon>
        <taxon>Dothideomycetes</taxon>
        <taxon>Dothideomycetes incertae sedis</taxon>
        <taxon>Botryosphaeriales</taxon>
        <taxon>Phyllostictaceae</taxon>
        <taxon>Phyllosticta</taxon>
    </lineage>
</organism>
<keyword evidence="2" id="KW-0732">Signal</keyword>
<keyword evidence="4" id="KW-1185">Reference proteome</keyword>
<comment type="caution">
    <text evidence="3">The sequence shown here is derived from an EMBL/GenBank/DDBJ whole genome shotgun (WGS) entry which is preliminary data.</text>
</comment>
<proteinExistence type="predicted"/>
<evidence type="ECO:0000256" key="1">
    <source>
        <dbReference type="SAM" id="MobiDB-lite"/>
    </source>
</evidence>
<dbReference type="EMBL" id="JBBWUH010000012">
    <property type="protein sequence ID" value="KAK8153730.1"/>
    <property type="molecule type" value="Genomic_DNA"/>
</dbReference>
<evidence type="ECO:0008006" key="5">
    <source>
        <dbReference type="Google" id="ProtNLM"/>
    </source>
</evidence>
<reference evidence="3 4" key="1">
    <citation type="journal article" date="2022" name="G3 (Bethesda)">
        <title>Enemy or ally: a genomic approach to elucidate the lifestyle of Phyllosticta citrichinaensis.</title>
        <authorList>
            <person name="Buijs V.A."/>
            <person name="Groenewald J.Z."/>
            <person name="Haridas S."/>
            <person name="LaButti K.M."/>
            <person name="Lipzen A."/>
            <person name="Martin F.M."/>
            <person name="Barry K."/>
            <person name="Grigoriev I.V."/>
            <person name="Crous P.W."/>
            <person name="Seidl M.F."/>
        </authorList>
    </citation>
    <scope>NUCLEOTIDE SEQUENCE [LARGE SCALE GENOMIC DNA]</scope>
    <source>
        <strain evidence="3 4">CBS 129764</strain>
    </source>
</reference>
<protein>
    <recommendedName>
        <fullName evidence="5">GPI anchored serine-rich protein</fullName>
    </recommendedName>
</protein>
<evidence type="ECO:0000256" key="2">
    <source>
        <dbReference type="SAM" id="SignalP"/>
    </source>
</evidence>
<sequence>MKYSYAFAAFAAVALAAPNPDKTVYQTDEVTITSCGPEVTNCPARSHSATPTPEVQTSVDVPEATTSAVDGGSAPPASSTPVASVDVPSYTPAVSSSASASVDIPSYTPTPKVSVDVPSYTPVPSASVDVPATSPAVGGGSSCVPIYRTSTVYVTPGVPVGTPYVGTPYGTPGVPVGTPTTPGAGTPGVATPTPLYTGAANAVNAAGAVAGMGALAAFFL</sequence>
<feature type="region of interest" description="Disordered" evidence="1">
    <location>
        <begin position="64"/>
        <end position="85"/>
    </location>
</feature>
<gene>
    <name evidence="3" type="ORF">IWX90DRAFT_418894</name>
</gene>
<feature type="signal peptide" evidence="2">
    <location>
        <begin position="1"/>
        <end position="16"/>
    </location>
</feature>
<accession>A0ABR1XGR4</accession>
<dbReference type="Proteomes" id="UP001456524">
    <property type="component" value="Unassembled WGS sequence"/>
</dbReference>
<feature type="compositionally biased region" description="Low complexity" evidence="1">
    <location>
        <begin position="73"/>
        <end position="85"/>
    </location>
</feature>